<feature type="domain" description="Ysc84 actin-binding" evidence="2">
    <location>
        <begin position="124"/>
        <end position="245"/>
    </location>
</feature>
<dbReference type="Pfam" id="PF04366">
    <property type="entry name" value="Ysc84"/>
    <property type="match status" value="1"/>
</dbReference>
<dbReference type="PANTHER" id="PTHR15629">
    <property type="entry name" value="SH3YL1 PROTEIN"/>
    <property type="match status" value="1"/>
</dbReference>
<sequence length="348" mass="37536">MLKKIGDKGWAALDVVGRQSNKLANKLGAEAFWPMSLDKECEKAAAIVRTFTLDGFQVKSKDRNGNNTKSLVKIPPKVLRNAKGLAIFTVFRTGFSLSGAGGSGILIARQIDGSWGPPSGILLHTLGIGFLVGIDIYDTVLVLRTQETVNAFAHPKISIGAELSVAAGPIGSGGALDMGFKDKSPAWVYTKSKGLYAGIQLDGSVVIERSDENERFYGRKIKAAELIQGHVKRPTSTDALVVTIEIAEGTKGAWAEMMEDPVPTVSNNTISYRTYEQPVASSSRSPEPKRPVPPLPPRRMGDTSHTSSQEDTATGKVTPPTDDKFDGVYAEDLPQYGDEKYETTEKVH</sequence>
<evidence type="ECO:0000313" key="4">
    <source>
        <dbReference type="Proteomes" id="UP000054166"/>
    </source>
</evidence>
<dbReference type="GO" id="GO:0035091">
    <property type="term" value="F:phosphatidylinositol binding"/>
    <property type="evidence" value="ECO:0007669"/>
    <property type="project" value="TreeGrafter"/>
</dbReference>
<evidence type="ECO:0000259" key="2">
    <source>
        <dbReference type="Pfam" id="PF04366"/>
    </source>
</evidence>
<feature type="compositionally biased region" description="Basic and acidic residues" evidence="1">
    <location>
        <begin position="337"/>
        <end position="348"/>
    </location>
</feature>
<protein>
    <recommendedName>
        <fullName evidence="2">Ysc84 actin-binding domain-containing protein</fullName>
    </recommendedName>
</protein>
<reference evidence="3 4" key="1">
    <citation type="submission" date="2014-04" db="EMBL/GenBank/DDBJ databases">
        <authorList>
            <consortium name="DOE Joint Genome Institute"/>
            <person name="Kuo A."/>
            <person name="Tarkka M."/>
            <person name="Buscot F."/>
            <person name="Kohler A."/>
            <person name="Nagy L.G."/>
            <person name="Floudas D."/>
            <person name="Copeland A."/>
            <person name="Barry K.W."/>
            <person name="Cichocki N."/>
            <person name="Veneault-Fourrey C."/>
            <person name="LaButti K."/>
            <person name="Lindquist E.A."/>
            <person name="Lipzen A."/>
            <person name="Lundell T."/>
            <person name="Morin E."/>
            <person name="Murat C."/>
            <person name="Sun H."/>
            <person name="Tunlid A."/>
            <person name="Henrissat B."/>
            <person name="Grigoriev I.V."/>
            <person name="Hibbett D.S."/>
            <person name="Martin F."/>
            <person name="Nordberg H.P."/>
            <person name="Cantor M.N."/>
            <person name="Hua S.X."/>
        </authorList>
    </citation>
    <scope>NUCLEOTIDE SEQUENCE [LARGE SCALE GENOMIC DNA]</scope>
    <source>
        <strain evidence="3 4">F 1598</strain>
    </source>
</reference>
<gene>
    <name evidence="3" type="ORF">PILCRDRAFT_817656</name>
</gene>
<name>A0A0C3FYY0_PILCF</name>
<proteinExistence type="predicted"/>
<dbReference type="InterPro" id="IPR007461">
    <property type="entry name" value="Ysc84_actin-binding"/>
</dbReference>
<dbReference type="STRING" id="765440.A0A0C3FYY0"/>
<reference evidence="4" key="2">
    <citation type="submission" date="2015-01" db="EMBL/GenBank/DDBJ databases">
        <title>Evolutionary Origins and Diversification of the Mycorrhizal Mutualists.</title>
        <authorList>
            <consortium name="DOE Joint Genome Institute"/>
            <consortium name="Mycorrhizal Genomics Consortium"/>
            <person name="Kohler A."/>
            <person name="Kuo A."/>
            <person name="Nagy L.G."/>
            <person name="Floudas D."/>
            <person name="Copeland A."/>
            <person name="Barry K.W."/>
            <person name="Cichocki N."/>
            <person name="Veneault-Fourrey C."/>
            <person name="LaButti K."/>
            <person name="Lindquist E.A."/>
            <person name="Lipzen A."/>
            <person name="Lundell T."/>
            <person name="Morin E."/>
            <person name="Murat C."/>
            <person name="Riley R."/>
            <person name="Ohm R."/>
            <person name="Sun H."/>
            <person name="Tunlid A."/>
            <person name="Henrissat B."/>
            <person name="Grigoriev I.V."/>
            <person name="Hibbett D.S."/>
            <person name="Martin F."/>
        </authorList>
    </citation>
    <scope>NUCLEOTIDE SEQUENCE [LARGE SCALE GENOMIC DNA]</scope>
    <source>
        <strain evidence="4">F 1598</strain>
    </source>
</reference>
<organism evidence="3 4">
    <name type="scientific">Piloderma croceum (strain F 1598)</name>
    <dbReference type="NCBI Taxonomy" id="765440"/>
    <lineage>
        <taxon>Eukaryota</taxon>
        <taxon>Fungi</taxon>
        <taxon>Dikarya</taxon>
        <taxon>Basidiomycota</taxon>
        <taxon>Agaricomycotina</taxon>
        <taxon>Agaricomycetes</taxon>
        <taxon>Agaricomycetidae</taxon>
        <taxon>Atheliales</taxon>
        <taxon>Atheliaceae</taxon>
        <taxon>Piloderma</taxon>
    </lineage>
</organism>
<evidence type="ECO:0000313" key="3">
    <source>
        <dbReference type="EMBL" id="KIM84854.1"/>
    </source>
</evidence>
<dbReference type="Proteomes" id="UP000054166">
    <property type="component" value="Unassembled WGS sequence"/>
</dbReference>
<dbReference type="HOGENOM" id="CLU_797194_0_0_1"/>
<evidence type="ECO:0000256" key="1">
    <source>
        <dbReference type="SAM" id="MobiDB-lite"/>
    </source>
</evidence>
<accession>A0A0C3FYY0</accession>
<feature type="region of interest" description="Disordered" evidence="1">
    <location>
        <begin position="276"/>
        <end position="348"/>
    </location>
</feature>
<dbReference type="InterPro" id="IPR051702">
    <property type="entry name" value="SH3_domain_YSC84-like"/>
</dbReference>
<feature type="compositionally biased region" description="Polar residues" evidence="1">
    <location>
        <begin position="303"/>
        <end position="312"/>
    </location>
</feature>
<dbReference type="InParanoid" id="A0A0C3FYY0"/>
<dbReference type="PANTHER" id="PTHR15629:SF8">
    <property type="entry name" value="DUF500 DOMAIN PROTEIN (AFU_ORTHOLOGUE AFUA_5G07310)"/>
    <property type="match status" value="1"/>
</dbReference>
<dbReference type="CDD" id="cd11524">
    <property type="entry name" value="SYLF"/>
    <property type="match status" value="1"/>
</dbReference>
<dbReference type="AlphaFoldDB" id="A0A0C3FYY0"/>
<dbReference type="EMBL" id="KN832986">
    <property type="protein sequence ID" value="KIM84854.1"/>
    <property type="molecule type" value="Genomic_DNA"/>
</dbReference>
<dbReference type="OrthoDB" id="10255128at2759"/>
<keyword evidence="4" id="KW-1185">Reference proteome</keyword>